<dbReference type="SUPFAM" id="SSF51905">
    <property type="entry name" value="FAD/NAD(P)-binding domain"/>
    <property type="match status" value="2"/>
</dbReference>
<feature type="region of interest" description="Disordered" evidence="4">
    <location>
        <begin position="456"/>
        <end position="475"/>
    </location>
</feature>
<dbReference type="PRINTS" id="PR00368">
    <property type="entry name" value="FADPNR"/>
</dbReference>
<gene>
    <name evidence="6" type="ORF">AMAG_07694</name>
</gene>
<dbReference type="PANTHER" id="PTHR43429">
    <property type="entry name" value="PYRIDINE NUCLEOTIDE-DISULFIDE OXIDOREDUCTASE DOMAIN-CONTAINING"/>
    <property type="match status" value="1"/>
</dbReference>
<keyword evidence="2" id="KW-0285">Flavoprotein</keyword>
<organism evidence="6 7">
    <name type="scientific">Allomyces macrogynus (strain ATCC 38327)</name>
    <name type="common">Allomyces javanicus var. macrogynus</name>
    <dbReference type="NCBI Taxonomy" id="578462"/>
    <lineage>
        <taxon>Eukaryota</taxon>
        <taxon>Fungi</taxon>
        <taxon>Fungi incertae sedis</taxon>
        <taxon>Blastocladiomycota</taxon>
        <taxon>Blastocladiomycetes</taxon>
        <taxon>Blastocladiales</taxon>
        <taxon>Blastocladiaceae</taxon>
        <taxon>Allomyces</taxon>
    </lineage>
</organism>
<dbReference type="PANTHER" id="PTHR43429:SF2">
    <property type="entry name" value="PYRIDINE NUCLEOTIDE-DISULFIDE OXIDOREDUCTASE DOMAIN-CONTAINING PROTEIN 1"/>
    <property type="match status" value="1"/>
</dbReference>
<feature type="compositionally biased region" description="Pro residues" evidence="4">
    <location>
        <begin position="580"/>
        <end position="595"/>
    </location>
</feature>
<accession>A0A0L0SJ14</accession>
<proteinExistence type="predicted"/>
<feature type="compositionally biased region" description="Low complexity" evidence="4">
    <location>
        <begin position="237"/>
        <end position="257"/>
    </location>
</feature>
<feature type="domain" description="FAD/NAD(P)-binding" evidence="5">
    <location>
        <begin position="3"/>
        <end position="153"/>
    </location>
</feature>
<dbReference type="eggNOG" id="KOG2755">
    <property type="taxonomic scope" value="Eukaryota"/>
</dbReference>
<evidence type="ECO:0000256" key="4">
    <source>
        <dbReference type="SAM" id="MobiDB-lite"/>
    </source>
</evidence>
<dbReference type="STRING" id="578462.A0A0L0SJ14"/>
<feature type="region of interest" description="Disordered" evidence="4">
    <location>
        <begin position="386"/>
        <end position="410"/>
    </location>
</feature>
<keyword evidence="3" id="KW-0274">FAD</keyword>
<sequence length="625" mass="65630">MVNYVVLGGGVAGVTCAEELSRLVGDGDQIYLLSQSRILKIVTNVQAISKTTETFDLVPTDLEQYRVKSNFHVLQGAVTHIDRQAKTLVTNAGTSYRYDKLCIATGARPRTLVDHPHVVGIRDIESVDALCSRLSAARRIMVVGNGGIALELLNEIRRIPIVWAIKDAYLGNTFLDAGASTFFMPHLFTKNEPTHSRLLPPPPQPAVPPKSPGRVSAKKPKSPSKRRASTAAVPPISSSSSDSSSSSSSSSSTSTKSATKRPRHGTALDDLRTPGASLGPVWRASLVLPPPRLQSGYSDRELVIETQVTVTAVWGPDDDDEADGRAAKRPTPTSATHDEAQAAAHAAVPRLTNPIEFVPDLTRFGEGRLGLVPRDEMRPGEVAMPFPPSAHALSSSPAAASAGGTTPAPIQTRADEWPLYVRLSNGKVYGVDLLVSATGVVPNAELAAEIGLPLASSRRDTNSSNTRTSPPPPTSAAQVAAHVEASVRPTACDGGILVDKGMRTADPDIYAAGDCVTCAWNDQSPHWFQMRLWSQARLMGLQAARSMVRDTALASNTAVAVPAPWPATVATSPPAMASPLIPPAPSAPGAPPTPFSPDMAEAAAAAAAARSPAVAGSPPLISRTC</sequence>
<dbReference type="Pfam" id="PF07992">
    <property type="entry name" value="Pyr_redox_2"/>
    <property type="match status" value="2"/>
</dbReference>
<evidence type="ECO:0000256" key="1">
    <source>
        <dbReference type="ARBA" id="ARBA00001974"/>
    </source>
</evidence>
<dbReference type="GO" id="GO:0016491">
    <property type="term" value="F:oxidoreductase activity"/>
    <property type="evidence" value="ECO:0007669"/>
    <property type="project" value="InterPro"/>
</dbReference>
<dbReference type="InterPro" id="IPR050260">
    <property type="entry name" value="FAD-bd_OxRdtase"/>
</dbReference>
<reference evidence="7" key="2">
    <citation type="submission" date="2009-11" db="EMBL/GenBank/DDBJ databases">
        <title>The Genome Sequence of Allomyces macrogynus strain ATCC 38327.</title>
        <authorList>
            <consortium name="The Broad Institute Genome Sequencing Platform"/>
            <person name="Russ C."/>
            <person name="Cuomo C."/>
            <person name="Shea T."/>
            <person name="Young S.K."/>
            <person name="Zeng Q."/>
            <person name="Koehrsen M."/>
            <person name="Haas B."/>
            <person name="Borodovsky M."/>
            <person name="Guigo R."/>
            <person name="Alvarado L."/>
            <person name="Berlin A."/>
            <person name="Borenstein D."/>
            <person name="Chen Z."/>
            <person name="Engels R."/>
            <person name="Freedman E."/>
            <person name="Gellesch M."/>
            <person name="Goldberg J."/>
            <person name="Griggs A."/>
            <person name="Gujja S."/>
            <person name="Heiman D."/>
            <person name="Hepburn T."/>
            <person name="Howarth C."/>
            <person name="Jen D."/>
            <person name="Larson L."/>
            <person name="Lewis B."/>
            <person name="Mehta T."/>
            <person name="Park D."/>
            <person name="Pearson M."/>
            <person name="Roberts A."/>
            <person name="Saif S."/>
            <person name="Shenoy N."/>
            <person name="Sisk P."/>
            <person name="Stolte C."/>
            <person name="Sykes S."/>
            <person name="Walk T."/>
            <person name="White J."/>
            <person name="Yandava C."/>
            <person name="Burger G."/>
            <person name="Gray M.W."/>
            <person name="Holland P.W.H."/>
            <person name="King N."/>
            <person name="Lang F.B.F."/>
            <person name="Roger A.J."/>
            <person name="Ruiz-Trillo I."/>
            <person name="Lander E."/>
            <person name="Nusbaum C."/>
        </authorList>
    </citation>
    <scope>NUCLEOTIDE SEQUENCE [LARGE SCALE GENOMIC DNA]</scope>
    <source>
        <strain evidence="7">ATCC 38327</strain>
    </source>
</reference>
<dbReference type="InterPro" id="IPR036188">
    <property type="entry name" value="FAD/NAD-bd_sf"/>
</dbReference>
<feature type="domain" description="FAD/NAD(P)-binding" evidence="5">
    <location>
        <begin position="492"/>
        <end position="539"/>
    </location>
</feature>
<feature type="region of interest" description="Disordered" evidence="4">
    <location>
        <begin position="580"/>
        <end position="602"/>
    </location>
</feature>
<feature type="compositionally biased region" description="Pro residues" evidence="4">
    <location>
        <begin position="199"/>
        <end position="211"/>
    </location>
</feature>
<dbReference type="OrthoDB" id="6029at2759"/>
<evidence type="ECO:0000256" key="2">
    <source>
        <dbReference type="ARBA" id="ARBA00022630"/>
    </source>
</evidence>
<dbReference type="Proteomes" id="UP000054350">
    <property type="component" value="Unassembled WGS sequence"/>
</dbReference>
<feature type="region of interest" description="Disordered" evidence="4">
    <location>
        <begin position="314"/>
        <end position="343"/>
    </location>
</feature>
<name>A0A0L0SJ14_ALLM3</name>
<dbReference type="VEuPathDB" id="FungiDB:AMAG_07694"/>
<evidence type="ECO:0000256" key="3">
    <source>
        <dbReference type="ARBA" id="ARBA00022827"/>
    </source>
</evidence>
<dbReference type="EMBL" id="GG745340">
    <property type="protein sequence ID" value="KNE62478.1"/>
    <property type="molecule type" value="Genomic_DNA"/>
</dbReference>
<dbReference type="AlphaFoldDB" id="A0A0L0SJ14"/>
<comment type="cofactor">
    <cofactor evidence="1">
        <name>FAD</name>
        <dbReference type="ChEBI" id="CHEBI:57692"/>
    </cofactor>
</comment>
<evidence type="ECO:0000313" key="6">
    <source>
        <dbReference type="EMBL" id="KNE62478.1"/>
    </source>
</evidence>
<dbReference type="Gene3D" id="3.50.50.60">
    <property type="entry name" value="FAD/NAD(P)-binding domain"/>
    <property type="match status" value="3"/>
</dbReference>
<dbReference type="InterPro" id="IPR023753">
    <property type="entry name" value="FAD/NAD-binding_dom"/>
</dbReference>
<reference evidence="6 7" key="1">
    <citation type="submission" date="2009-11" db="EMBL/GenBank/DDBJ databases">
        <title>Annotation of Allomyces macrogynus ATCC 38327.</title>
        <authorList>
            <consortium name="The Broad Institute Genome Sequencing Platform"/>
            <person name="Russ C."/>
            <person name="Cuomo C."/>
            <person name="Burger G."/>
            <person name="Gray M.W."/>
            <person name="Holland P.W.H."/>
            <person name="King N."/>
            <person name="Lang F.B.F."/>
            <person name="Roger A.J."/>
            <person name="Ruiz-Trillo I."/>
            <person name="Young S.K."/>
            <person name="Zeng Q."/>
            <person name="Gargeya S."/>
            <person name="Fitzgerald M."/>
            <person name="Haas B."/>
            <person name="Abouelleil A."/>
            <person name="Alvarado L."/>
            <person name="Arachchi H.M."/>
            <person name="Berlin A."/>
            <person name="Chapman S.B."/>
            <person name="Gearin G."/>
            <person name="Goldberg J."/>
            <person name="Griggs A."/>
            <person name="Gujja S."/>
            <person name="Hansen M."/>
            <person name="Heiman D."/>
            <person name="Howarth C."/>
            <person name="Larimer J."/>
            <person name="Lui A."/>
            <person name="MacDonald P.J.P."/>
            <person name="McCowen C."/>
            <person name="Montmayeur A."/>
            <person name="Murphy C."/>
            <person name="Neiman D."/>
            <person name="Pearson M."/>
            <person name="Priest M."/>
            <person name="Roberts A."/>
            <person name="Saif S."/>
            <person name="Shea T."/>
            <person name="Sisk P."/>
            <person name="Stolte C."/>
            <person name="Sykes S."/>
            <person name="Wortman J."/>
            <person name="Nusbaum C."/>
            <person name="Birren B."/>
        </authorList>
    </citation>
    <scope>NUCLEOTIDE SEQUENCE [LARGE SCALE GENOMIC DNA]</scope>
    <source>
        <strain evidence="6 7">ATCC 38327</strain>
    </source>
</reference>
<keyword evidence="7" id="KW-1185">Reference proteome</keyword>
<feature type="region of interest" description="Disordered" evidence="4">
    <location>
        <begin position="193"/>
        <end position="276"/>
    </location>
</feature>
<evidence type="ECO:0000313" key="7">
    <source>
        <dbReference type="Proteomes" id="UP000054350"/>
    </source>
</evidence>
<feature type="compositionally biased region" description="Basic residues" evidence="4">
    <location>
        <begin position="216"/>
        <end position="228"/>
    </location>
</feature>
<evidence type="ECO:0000259" key="5">
    <source>
        <dbReference type="Pfam" id="PF07992"/>
    </source>
</evidence>
<feature type="compositionally biased region" description="Low complexity" evidence="4">
    <location>
        <begin position="389"/>
        <end position="409"/>
    </location>
</feature>
<protein>
    <recommendedName>
        <fullName evidence="5">FAD/NAD(P)-binding domain-containing protein</fullName>
    </recommendedName>
</protein>